<reference evidence="8 9" key="1">
    <citation type="submission" date="2019-03" db="EMBL/GenBank/DDBJ databases">
        <title>Sequencing the genomes of 1000 actinobacteria strains.</title>
        <authorList>
            <person name="Klenk H.-P."/>
        </authorList>
    </citation>
    <scope>NUCLEOTIDE SEQUENCE [LARGE SCALE GENOMIC DNA]</scope>
    <source>
        <strain evidence="8 9">DSM 44969</strain>
    </source>
</reference>
<evidence type="ECO:0000313" key="9">
    <source>
        <dbReference type="Proteomes" id="UP000295560"/>
    </source>
</evidence>
<feature type="transmembrane region" description="Helical" evidence="6">
    <location>
        <begin position="272"/>
        <end position="290"/>
    </location>
</feature>
<feature type="transmembrane region" description="Helical" evidence="6">
    <location>
        <begin position="296"/>
        <end position="315"/>
    </location>
</feature>
<keyword evidence="3 6" id="KW-1133">Transmembrane helix</keyword>
<feature type="compositionally biased region" description="Low complexity" evidence="5">
    <location>
        <begin position="437"/>
        <end position="447"/>
    </location>
</feature>
<feature type="transmembrane region" description="Helical" evidence="6">
    <location>
        <begin position="208"/>
        <end position="230"/>
    </location>
</feature>
<feature type="transmembrane region" description="Helical" evidence="6">
    <location>
        <begin position="356"/>
        <end position="378"/>
    </location>
</feature>
<name>A0A4R1HMT7_PSEEN</name>
<feature type="transmembrane region" description="Helical" evidence="6">
    <location>
        <begin position="242"/>
        <end position="260"/>
    </location>
</feature>
<evidence type="ECO:0000256" key="3">
    <source>
        <dbReference type="ARBA" id="ARBA00022989"/>
    </source>
</evidence>
<dbReference type="InterPro" id="IPR036259">
    <property type="entry name" value="MFS_trans_sf"/>
</dbReference>
<dbReference type="AlphaFoldDB" id="A0A4R1HMT7"/>
<organism evidence="8 9">
    <name type="scientific">Pseudonocardia endophytica</name>
    <dbReference type="NCBI Taxonomy" id="401976"/>
    <lineage>
        <taxon>Bacteria</taxon>
        <taxon>Bacillati</taxon>
        <taxon>Actinomycetota</taxon>
        <taxon>Actinomycetes</taxon>
        <taxon>Pseudonocardiales</taxon>
        <taxon>Pseudonocardiaceae</taxon>
        <taxon>Pseudonocardia</taxon>
    </lineage>
</organism>
<keyword evidence="2 6" id="KW-0812">Transmembrane</keyword>
<dbReference type="Pfam" id="PF07690">
    <property type="entry name" value="MFS_1"/>
    <property type="match status" value="1"/>
</dbReference>
<evidence type="ECO:0000256" key="6">
    <source>
        <dbReference type="SAM" id="Phobius"/>
    </source>
</evidence>
<accession>A0A4R1HMT7</accession>
<dbReference type="Gene3D" id="1.20.1250.20">
    <property type="entry name" value="MFS general substrate transporter like domains"/>
    <property type="match status" value="1"/>
</dbReference>
<dbReference type="GO" id="GO:0005886">
    <property type="term" value="C:plasma membrane"/>
    <property type="evidence" value="ECO:0007669"/>
    <property type="project" value="UniProtKB-SubCell"/>
</dbReference>
<feature type="transmembrane region" description="Helical" evidence="6">
    <location>
        <begin position="158"/>
        <end position="180"/>
    </location>
</feature>
<dbReference type="EMBL" id="SMFZ01000002">
    <property type="protein sequence ID" value="TCK20979.1"/>
    <property type="molecule type" value="Genomic_DNA"/>
</dbReference>
<evidence type="ECO:0000256" key="2">
    <source>
        <dbReference type="ARBA" id="ARBA00022692"/>
    </source>
</evidence>
<protein>
    <submittedName>
        <fullName evidence="8">Putative MFS family arabinose efflux permease</fullName>
    </submittedName>
</protein>
<evidence type="ECO:0000313" key="8">
    <source>
        <dbReference type="EMBL" id="TCK20979.1"/>
    </source>
</evidence>
<comment type="caution">
    <text evidence="8">The sequence shown here is derived from an EMBL/GenBank/DDBJ whole genome shotgun (WGS) entry which is preliminary data.</text>
</comment>
<feature type="transmembrane region" description="Helical" evidence="6">
    <location>
        <begin position="75"/>
        <end position="97"/>
    </location>
</feature>
<gene>
    <name evidence="8" type="ORF">EV378_4948</name>
</gene>
<feature type="transmembrane region" description="Helical" evidence="6">
    <location>
        <begin position="133"/>
        <end position="152"/>
    </location>
</feature>
<dbReference type="GO" id="GO:0022857">
    <property type="term" value="F:transmembrane transporter activity"/>
    <property type="evidence" value="ECO:0007669"/>
    <property type="project" value="InterPro"/>
</dbReference>
<proteinExistence type="predicted"/>
<feature type="domain" description="Major facilitator superfamily (MFS) profile" evidence="7">
    <location>
        <begin position="1"/>
        <end position="385"/>
    </location>
</feature>
<feature type="compositionally biased region" description="Basic and acidic residues" evidence="5">
    <location>
        <begin position="448"/>
        <end position="467"/>
    </location>
</feature>
<dbReference type="PANTHER" id="PTHR23521:SF3">
    <property type="entry name" value="MFS TRANSPORTER"/>
    <property type="match status" value="1"/>
</dbReference>
<keyword evidence="4 6" id="KW-0472">Membrane</keyword>
<dbReference type="PROSITE" id="PS50850">
    <property type="entry name" value="MFS"/>
    <property type="match status" value="1"/>
</dbReference>
<dbReference type="InterPro" id="IPR011701">
    <property type="entry name" value="MFS"/>
</dbReference>
<evidence type="ECO:0000256" key="5">
    <source>
        <dbReference type="SAM" id="MobiDB-lite"/>
    </source>
</evidence>
<feature type="region of interest" description="Disordered" evidence="5">
    <location>
        <begin position="505"/>
        <end position="541"/>
    </location>
</feature>
<feature type="transmembrane region" description="Helical" evidence="6">
    <location>
        <begin position="103"/>
        <end position="121"/>
    </location>
</feature>
<dbReference type="PANTHER" id="PTHR23521">
    <property type="entry name" value="TRANSPORTER MFS SUPERFAMILY"/>
    <property type="match status" value="1"/>
</dbReference>
<feature type="transmembrane region" description="Helical" evidence="6">
    <location>
        <begin position="327"/>
        <end position="350"/>
    </location>
</feature>
<evidence type="ECO:0000256" key="4">
    <source>
        <dbReference type="ARBA" id="ARBA00023136"/>
    </source>
</evidence>
<dbReference type="InterPro" id="IPR020846">
    <property type="entry name" value="MFS_dom"/>
</dbReference>
<feature type="region of interest" description="Disordered" evidence="5">
    <location>
        <begin position="437"/>
        <end position="467"/>
    </location>
</feature>
<sequence>MNAVVARSTIALVQVLGLAVWFSATAVGPALRAEWHIGSTTAVWLTCSVQLGFVLGAVGAAVLTLADRVRPHRLLAIATTGASVCTLLCTVADGAAAAIPLRLLTGMFLAGVYPVGMKLMTSWSGPRRRARDLGTLVAALTLGSALPHLVLAGPPLPWRVVLAVAAGCGLLAAAVTLLVVRPGPAAAPAPPPDPRYAARMLREPGPRLVVLGYLGHMWELYALWTWLGAYLGAGGLGGRSEVLVFLTMGLGGALGCMAGGRAADRWGRAPTIAAALVVSGLCCVLSPFAVSVPPVVTGLFCLVWTTAAVADSPVLTTATIEVADPRYTGTALTVQTALGFLLTVASIQLVPVVAGVTGWASALAVLAVGPIVGTLAVVRLGRAVDRLGPPAEPVEAVDDAVGGAGGVGSGATSARHAAGRAGPAPAVVDEPVVSTAGVVTGVDPDGTGEPRRPAGGADSRRPTRDGDVLDAVTAPRGLVVAPVGAAPPRSPEELDTVELYRLRRGGAPADSGFAGDTARALQGRGRSGGEVGAGRRRPEGG</sequence>
<dbReference type="RefSeq" id="WP_207908859.1">
    <property type="nucleotide sequence ID" value="NZ_SMFZ01000002.1"/>
</dbReference>
<feature type="transmembrane region" description="Helical" evidence="6">
    <location>
        <begin position="42"/>
        <end position="63"/>
    </location>
</feature>
<evidence type="ECO:0000259" key="7">
    <source>
        <dbReference type="PROSITE" id="PS50850"/>
    </source>
</evidence>
<comment type="subcellular location">
    <subcellularLocation>
        <location evidence="1">Cell membrane</location>
        <topology evidence="1">Multi-pass membrane protein</topology>
    </subcellularLocation>
</comment>
<keyword evidence="9" id="KW-1185">Reference proteome</keyword>
<dbReference type="SUPFAM" id="SSF103473">
    <property type="entry name" value="MFS general substrate transporter"/>
    <property type="match status" value="1"/>
</dbReference>
<evidence type="ECO:0000256" key="1">
    <source>
        <dbReference type="ARBA" id="ARBA00004651"/>
    </source>
</evidence>
<dbReference type="Proteomes" id="UP000295560">
    <property type="component" value="Unassembled WGS sequence"/>
</dbReference>